<sequence>MLFGTGISLHKNDDWSIFPPRDHEGLDHQIPFTEIQRQDGCCNDEDSKSPSSTSGREYWDMRFVGKIVRTNVELISSKICFLWNRWLAKKGDGVGGFGVGFGVGFVALAVGLWYVRYKHRRERVRFLLLLQEKDAMIANLSNRQKKISSANFN</sequence>
<reference evidence="3" key="1">
    <citation type="journal article" date="2016" name="Nature">
        <title>The genome of the seagrass Zostera marina reveals angiosperm adaptation to the sea.</title>
        <authorList>
            <person name="Olsen J.L."/>
            <person name="Rouze P."/>
            <person name="Verhelst B."/>
            <person name="Lin Y.-C."/>
            <person name="Bayer T."/>
            <person name="Collen J."/>
            <person name="Dattolo E."/>
            <person name="De Paoli E."/>
            <person name="Dittami S."/>
            <person name="Maumus F."/>
            <person name="Michel G."/>
            <person name="Kersting A."/>
            <person name="Lauritano C."/>
            <person name="Lohaus R."/>
            <person name="Toepel M."/>
            <person name="Tonon T."/>
            <person name="Vanneste K."/>
            <person name="Amirebrahimi M."/>
            <person name="Brakel J."/>
            <person name="Bostroem C."/>
            <person name="Chovatia M."/>
            <person name="Grimwood J."/>
            <person name="Jenkins J.W."/>
            <person name="Jueterbock A."/>
            <person name="Mraz A."/>
            <person name="Stam W.T."/>
            <person name="Tice H."/>
            <person name="Bornberg-Bauer E."/>
            <person name="Green P.J."/>
            <person name="Pearson G.A."/>
            <person name="Procaccini G."/>
            <person name="Duarte C.M."/>
            <person name="Schmutz J."/>
            <person name="Reusch T.B.H."/>
            <person name="Van de Peer Y."/>
        </authorList>
    </citation>
    <scope>NUCLEOTIDE SEQUENCE [LARGE SCALE GENOMIC DNA]</scope>
    <source>
        <strain evidence="3">cv. Finnish</strain>
    </source>
</reference>
<evidence type="ECO:0008006" key="4">
    <source>
        <dbReference type="Google" id="ProtNLM"/>
    </source>
</evidence>
<keyword evidence="3" id="KW-1185">Reference proteome</keyword>
<evidence type="ECO:0000256" key="1">
    <source>
        <dbReference type="SAM" id="Phobius"/>
    </source>
</evidence>
<feature type="transmembrane region" description="Helical" evidence="1">
    <location>
        <begin position="94"/>
        <end position="115"/>
    </location>
</feature>
<proteinExistence type="predicted"/>
<name>A0A0K9PWQ4_ZOSMR</name>
<dbReference type="PANTHER" id="PTHR37206:SF4">
    <property type="entry name" value="TRANSMEMBRANE PROTEIN"/>
    <property type="match status" value="1"/>
</dbReference>
<protein>
    <recommendedName>
        <fullName evidence="4">Transmembrane protein</fullName>
    </recommendedName>
</protein>
<keyword evidence="1" id="KW-0472">Membrane</keyword>
<accession>A0A0K9PWQ4</accession>
<evidence type="ECO:0000313" key="3">
    <source>
        <dbReference type="Proteomes" id="UP000036987"/>
    </source>
</evidence>
<keyword evidence="1" id="KW-0812">Transmembrane</keyword>
<dbReference type="PANTHER" id="PTHR37206">
    <property type="entry name" value="TRANSMEMBRANE PROTEIN"/>
    <property type="match status" value="1"/>
</dbReference>
<dbReference type="AlphaFoldDB" id="A0A0K9PWQ4"/>
<dbReference type="EMBL" id="LFYR01000621">
    <property type="protein sequence ID" value="KMZ72652.1"/>
    <property type="molecule type" value="Genomic_DNA"/>
</dbReference>
<evidence type="ECO:0000313" key="2">
    <source>
        <dbReference type="EMBL" id="KMZ72652.1"/>
    </source>
</evidence>
<keyword evidence="1" id="KW-1133">Transmembrane helix</keyword>
<gene>
    <name evidence="2" type="ORF">ZOSMA_160G00280</name>
</gene>
<dbReference type="Proteomes" id="UP000036987">
    <property type="component" value="Unassembled WGS sequence"/>
</dbReference>
<organism evidence="2 3">
    <name type="scientific">Zostera marina</name>
    <name type="common">Eelgrass</name>
    <dbReference type="NCBI Taxonomy" id="29655"/>
    <lineage>
        <taxon>Eukaryota</taxon>
        <taxon>Viridiplantae</taxon>
        <taxon>Streptophyta</taxon>
        <taxon>Embryophyta</taxon>
        <taxon>Tracheophyta</taxon>
        <taxon>Spermatophyta</taxon>
        <taxon>Magnoliopsida</taxon>
        <taxon>Liliopsida</taxon>
        <taxon>Zosteraceae</taxon>
        <taxon>Zostera</taxon>
    </lineage>
</organism>
<comment type="caution">
    <text evidence="2">The sequence shown here is derived from an EMBL/GenBank/DDBJ whole genome shotgun (WGS) entry which is preliminary data.</text>
</comment>